<dbReference type="AlphaFoldDB" id="A0A849BSK8"/>
<reference evidence="2 3" key="1">
    <citation type="submission" date="2020-05" db="EMBL/GenBank/DDBJ databases">
        <title>MicrobeNet Type strains.</title>
        <authorList>
            <person name="Nicholson A.C."/>
        </authorList>
    </citation>
    <scope>NUCLEOTIDE SEQUENCE [LARGE SCALE GENOMIC DNA]</scope>
    <source>
        <strain evidence="2 3">JCM 14547</strain>
    </source>
</reference>
<gene>
    <name evidence="2" type="ORF">HLB09_15225</name>
</gene>
<feature type="region of interest" description="Disordered" evidence="1">
    <location>
        <begin position="84"/>
        <end position="119"/>
    </location>
</feature>
<protein>
    <submittedName>
        <fullName evidence="2">DivIVA domain-containing protein</fullName>
    </submittedName>
</protein>
<dbReference type="RefSeq" id="WP_171204163.1">
    <property type="nucleotide sequence ID" value="NZ_JABEMA010000346.1"/>
</dbReference>
<sequence>MSTPITAAELRGTALRTTRFSAGYDVAEVDAFLDRAAAALEGAGVLTPDDVHAASFTQTWRGGYAVDEVDDLLDRVADALRPSPALGRHARTGALEPPRGAGTAGSAGGRGHRLTAADLRSVDLPAAPLLRRG</sequence>
<organism evidence="2 3">
    <name type="scientific">Pseudokineococcus marinus</name>
    <dbReference type="NCBI Taxonomy" id="351215"/>
    <lineage>
        <taxon>Bacteria</taxon>
        <taxon>Bacillati</taxon>
        <taxon>Actinomycetota</taxon>
        <taxon>Actinomycetes</taxon>
        <taxon>Kineosporiales</taxon>
        <taxon>Kineosporiaceae</taxon>
        <taxon>Pseudokineococcus</taxon>
    </lineage>
</organism>
<dbReference type="InterPro" id="IPR019933">
    <property type="entry name" value="DivIVA_domain"/>
</dbReference>
<dbReference type="EMBL" id="JABEMA010000346">
    <property type="protein sequence ID" value="NNH24413.1"/>
    <property type="molecule type" value="Genomic_DNA"/>
</dbReference>
<dbReference type="Proteomes" id="UP000555552">
    <property type="component" value="Unassembled WGS sequence"/>
</dbReference>
<feature type="non-terminal residue" evidence="2">
    <location>
        <position position="133"/>
    </location>
</feature>
<name>A0A849BSK8_9ACTN</name>
<comment type="caution">
    <text evidence="2">The sequence shown here is derived from an EMBL/GenBank/DDBJ whole genome shotgun (WGS) entry which is preliminary data.</text>
</comment>
<evidence type="ECO:0000256" key="1">
    <source>
        <dbReference type="SAM" id="MobiDB-lite"/>
    </source>
</evidence>
<evidence type="ECO:0000313" key="2">
    <source>
        <dbReference type="EMBL" id="NNH24413.1"/>
    </source>
</evidence>
<keyword evidence="3" id="KW-1185">Reference proteome</keyword>
<proteinExistence type="predicted"/>
<dbReference type="Gene3D" id="6.10.250.660">
    <property type="match status" value="2"/>
</dbReference>
<accession>A0A849BSK8</accession>
<dbReference type="NCBIfam" id="TIGR03544">
    <property type="entry name" value="DivI1A_domain"/>
    <property type="match status" value="2"/>
</dbReference>
<evidence type="ECO:0000313" key="3">
    <source>
        <dbReference type="Proteomes" id="UP000555552"/>
    </source>
</evidence>